<gene>
    <name evidence="1" type="ORF">ERS852394_01692</name>
</gene>
<evidence type="ECO:0008006" key="3">
    <source>
        <dbReference type="Google" id="ProtNLM"/>
    </source>
</evidence>
<accession>A0A174D715</accession>
<evidence type="ECO:0000313" key="1">
    <source>
        <dbReference type="EMBL" id="CUO21334.1"/>
    </source>
</evidence>
<protein>
    <recommendedName>
        <fullName evidence="3">AP2-like integrase N-terminal domain-containing protein</fullName>
    </recommendedName>
</protein>
<organism evidence="1 2">
    <name type="scientific">Blautia obeum</name>
    <dbReference type="NCBI Taxonomy" id="40520"/>
    <lineage>
        <taxon>Bacteria</taxon>
        <taxon>Bacillati</taxon>
        <taxon>Bacillota</taxon>
        <taxon>Clostridia</taxon>
        <taxon>Lachnospirales</taxon>
        <taxon>Lachnospiraceae</taxon>
        <taxon>Blautia</taxon>
    </lineage>
</organism>
<dbReference type="AlphaFoldDB" id="A0A174D715"/>
<proteinExistence type="predicted"/>
<evidence type="ECO:0000313" key="2">
    <source>
        <dbReference type="Proteomes" id="UP000095409"/>
    </source>
</evidence>
<name>A0A174D715_9FIRM</name>
<dbReference type="Proteomes" id="UP000095409">
    <property type="component" value="Unassembled WGS sequence"/>
</dbReference>
<sequence>MIYSRKIKWKLLLSITGNEYQKTLFGTGIKASPGIGQRKTEKRTLFWKMQQLRWNKEIWKGVCNNMASIRERNGKFNVIYSYTNEKGERKQKWEIYETKAEAKRRKKKTGRFLRMKEMSLLSTTIFFRSLVMQSCQRLIPDSLKDIIRVF</sequence>
<dbReference type="EMBL" id="CYZD01000007">
    <property type="protein sequence ID" value="CUO21334.1"/>
    <property type="molecule type" value="Genomic_DNA"/>
</dbReference>
<dbReference type="RefSeq" id="WP_005426065.1">
    <property type="nucleotide sequence ID" value="NZ_CAXSOH010000038.1"/>
</dbReference>
<reference evidence="1 2" key="1">
    <citation type="submission" date="2015-09" db="EMBL/GenBank/DDBJ databases">
        <authorList>
            <consortium name="Pathogen Informatics"/>
        </authorList>
    </citation>
    <scope>NUCLEOTIDE SEQUENCE [LARGE SCALE GENOMIC DNA]</scope>
    <source>
        <strain evidence="1 2">2789STDY5608837</strain>
    </source>
</reference>
<dbReference type="GeneID" id="79805667"/>